<keyword evidence="7 8" id="KW-0539">Nucleus</keyword>
<gene>
    <name evidence="10" type="ORF">FIBSPDRAFT_821705</name>
</gene>
<evidence type="ECO:0000313" key="11">
    <source>
        <dbReference type="Proteomes" id="UP000076532"/>
    </source>
</evidence>
<accession>A0A166NCH6</accession>
<proteinExistence type="inferred from homology"/>
<dbReference type="OrthoDB" id="674963at2759"/>
<evidence type="ECO:0000256" key="8">
    <source>
        <dbReference type="HAMAP-Rule" id="MF_03226"/>
    </source>
</evidence>
<feature type="binding site" evidence="8">
    <location>
        <position position="43"/>
    </location>
    <ligand>
        <name>Zn(2+)</name>
        <dbReference type="ChEBI" id="CHEBI:29105"/>
    </ligand>
</feature>
<keyword evidence="11" id="KW-1185">Reference proteome</keyword>
<evidence type="ECO:0000256" key="7">
    <source>
        <dbReference type="ARBA" id="ARBA00023242"/>
    </source>
</evidence>
<comment type="function">
    <text evidence="8">Part of the spliceosome which catalyzes two sequential transesterification reactions, first the excision of the non-coding intron from pre-mRNA and then the ligation of the coding exons to form the mature mRNA. Plays a role in stabilizing the structure of the spliceosome catalytic core and docking of the branch helix into the active site, producing 5'-exon and lariat intron-3'-intermediates.</text>
</comment>
<feature type="binding site" evidence="8">
    <location>
        <position position="46"/>
    </location>
    <ligand>
        <name>Zn(2+)</name>
        <dbReference type="ChEBI" id="CHEBI:29105"/>
    </ligand>
</feature>
<dbReference type="EMBL" id="KV417524">
    <property type="protein sequence ID" value="KZP24869.1"/>
    <property type="molecule type" value="Genomic_DNA"/>
</dbReference>
<dbReference type="AlphaFoldDB" id="A0A166NCH6"/>
<evidence type="ECO:0000256" key="4">
    <source>
        <dbReference type="ARBA" id="ARBA00022728"/>
    </source>
</evidence>
<comment type="subcellular location">
    <subcellularLocation>
        <location evidence="1 8">Nucleus</location>
    </subcellularLocation>
</comment>
<dbReference type="Proteomes" id="UP000076532">
    <property type="component" value="Unassembled WGS sequence"/>
</dbReference>
<feature type="binding site" evidence="8">
    <location>
        <position position="83"/>
    </location>
    <ligand>
        <name>Zn(2+)</name>
        <dbReference type="ChEBI" id="CHEBI:29105"/>
    </ligand>
</feature>
<evidence type="ECO:0000256" key="2">
    <source>
        <dbReference type="ARBA" id="ARBA00022664"/>
    </source>
</evidence>
<evidence type="ECO:0000256" key="3">
    <source>
        <dbReference type="ARBA" id="ARBA00022723"/>
    </source>
</evidence>
<dbReference type="HAMAP" id="MF_03226">
    <property type="entry name" value="YJU2"/>
    <property type="match status" value="1"/>
</dbReference>
<evidence type="ECO:0000313" key="10">
    <source>
        <dbReference type="EMBL" id="KZP24869.1"/>
    </source>
</evidence>
<sequence length="291" mass="33072">MAERKVLNKYFPPDFDPSLIPRRKVPKNSQQVVRLMAPFSMRCNTCGEYIYKGKKFNARKETVDGEEYYGIKIFRFYIKCTLCSAEITFKTDPKNTDYAAEHGAMRNFEPWREEEAVETQDRLEKLEAEENNPMKALENRTTDSKREMDVLDALQDIRARNARNERVGHSVDLLANIGVEELENEEDRERKRLEEEDEKLVRDVFSKVTMPVRPGMPSIASGSGASESDTPVTVTVKRKADDIEPSLHSLLPESARTQITAKTTTSLAAKKQKLGIKGIKIVKGKGKAVVK</sequence>
<evidence type="ECO:0000256" key="5">
    <source>
        <dbReference type="ARBA" id="ARBA00022833"/>
    </source>
</evidence>
<reference evidence="10 11" key="1">
    <citation type="journal article" date="2016" name="Mol. Biol. Evol.">
        <title>Comparative Genomics of Early-Diverging Mushroom-Forming Fungi Provides Insights into the Origins of Lignocellulose Decay Capabilities.</title>
        <authorList>
            <person name="Nagy L.G."/>
            <person name="Riley R."/>
            <person name="Tritt A."/>
            <person name="Adam C."/>
            <person name="Daum C."/>
            <person name="Floudas D."/>
            <person name="Sun H."/>
            <person name="Yadav J.S."/>
            <person name="Pangilinan J."/>
            <person name="Larsson K.H."/>
            <person name="Matsuura K."/>
            <person name="Barry K."/>
            <person name="Labutti K."/>
            <person name="Kuo R."/>
            <person name="Ohm R.A."/>
            <person name="Bhattacharya S.S."/>
            <person name="Shirouzu T."/>
            <person name="Yoshinaga Y."/>
            <person name="Martin F.M."/>
            <person name="Grigoriev I.V."/>
            <person name="Hibbett D.S."/>
        </authorList>
    </citation>
    <scope>NUCLEOTIDE SEQUENCE [LARGE SCALE GENOMIC DNA]</scope>
    <source>
        <strain evidence="10 11">CBS 109695</strain>
    </source>
</reference>
<keyword evidence="6" id="KW-0508">mRNA splicing</keyword>
<feature type="coiled-coil region" evidence="9">
    <location>
        <begin position="176"/>
        <end position="203"/>
    </location>
</feature>
<protein>
    <recommendedName>
        <fullName evidence="8">Splicing factor YJU2</fullName>
    </recommendedName>
</protein>
<name>A0A166NCH6_9AGAM</name>
<evidence type="ECO:0000256" key="1">
    <source>
        <dbReference type="ARBA" id="ARBA00004123"/>
    </source>
</evidence>
<dbReference type="PANTHER" id="PTHR12111">
    <property type="entry name" value="SPLICING FACTOR YJU2"/>
    <property type="match status" value="1"/>
</dbReference>
<keyword evidence="9" id="KW-0175">Coiled coil</keyword>
<dbReference type="STRING" id="436010.A0A166NCH6"/>
<keyword evidence="3 8" id="KW-0479">Metal-binding</keyword>
<dbReference type="PANTHER" id="PTHR12111:SF1">
    <property type="entry name" value="SPLICING FACTOR YJU2"/>
    <property type="match status" value="1"/>
</dbReference>
<evidence type="ECO:0000256" key="9">
    <source>
        <dbReference type="SAM" id="Coils"/>
    </source>
</evidence>
<evidence type="ECO:0000256" key="6">
    <source>
        <dbReference type="ARBA" id="ARBA00023187"/>
    </source>
</evidence>
<keyword evidence="4 8" id="KW-0747">Spliceosome</keyword>
<dbReference type="InterPro" id="IPR007590">
    <property type="entry name" value="Saf4/Yju2"/>
</dbReference>
<feature type="binding site" evidence="8">
    <location>
        <position position="80"/>
    </location>
    <ligand>
        <name>Zn(2+)</name>
        <dbReference type="ChEBI" id="CHEBI:29105"/>
    </ligand>
</feature>
<dbReference type="GO" id="GO:0071006">
    <property type="term" value="C:U2-type catalytic step 1 spliceosome"/>
    <property type="evidence" value="ECO:0007669"/>
    <property type="project" value="UniProtKB-UniRule"/>
</dbReference>
<keyword evidence="2" id="KW-0507">mRNA processing</keyword>
<dbReference type="GO" id="GO:0000349">
    <property type="term" value="P:generation of catalytic spliceosome for first transesterification step"/>
    <property type="evidence" value="ECO:0007669"/>
    <property type="project" value="UniProtKB-UniRule"/>
</dbReference>
<comment type="subunit">
    <text evidence="8">Component of the spliceosome. Present in the activated B complex, the catalytically activated B* complex which catalyzes the branching, the catalytic step 1 C complex catalyzing the exon ligation, and the postcatalytic P complex containing the ligated exons (mRNA) and the excised lariat intron.</text>
</comment>
<dbReference type="InterPro" id="IPR043701">
    <property type="entry name" value="Yju2"/>
</dbReference>
<comment type="similarity">
    <text evidence="8">Belongs to the CWC16 family. YJU2 subfamily.</text>
</comment>
<dbReference type="Pfam" id="PF04502">
    <property type="entry name" value="Saf4_Yju2"/>
    <property type="match status" value="1"/>
</dbReference>
<dbReference type="GO" id="GO:0046872">
    <property type="term" value="F:metal ion binding"/>
    <property type="evidence" value="ECO:0007669"/>
    <property type="project" value="UniProtKB-KW"/>
</dbReference>
<organism evidence="10 11">
    <name type="scientific">Athelia psychrophila</name>
    <dbReference type="NCBI Taxonomy" id="1759441"/>
    <lineage>
        <taxon>Eukaryota</taxon>
        <taxon>Fungi</taxon>
        <taxon>Dikarya</taxon>
        <taxon>Basidiomycota</taxon>
        <taxon>Agaricomycotina</taxon>
        <taxon>Agaricomycetes</taxon>
        <taxon>Agaricomycetidae</taxon>
        <taxon>Atheliales</taxon>
        <taxon>Atheliaceae</taxon>
        <taxon>Athelia</taxon>
    </lineage>
</organism>
<keyword evidence="5 8" id="KW-0862">Zinc</keyword>